<protein>
    <submittedName>
        <fullName evidence="1">Uncharacterized protein</fullName>
    </submittedName>
</protein>
<sequence>MDSKSENQKISQLSSNLEWQYDIPDPVPGMCYIEPKLKQDFKKHDDSLEHAIPPTIHTNPLELFDIDYMGIILNSIENRECVNLPELKTISKEKDFDYQKYIQESFEDVNIIDHPHDKSIGVKEVYDVFPGSRNSDLQIIQTDSTININLDSEFKIEDCVNSNLYKKAVFQGNKYKCVKYKNSQYLLFEIEGDKIYFYGVDGIYRLTKE</sequence>
<reference evidence="1 2" key="1">
    <citation type="journal article" date="2020" name="Genome Biol. Evol.">
        <title>Comparative genomics of strictly vertically transmitted, feminizing microsporidia endosymbionts of amphipod crustaceans.</title>
        <authorList>
            <person name="Cormier A."/>
            <person name="Chebbi M.A."/>
            <person name="Giraud I."/>
            <person name="Wattier R."/>
            <person name="Teixeira M."/>
            <person name="Gilbert C."/>
            <person name="Rigaud T."/>
            <person name="Cordaux R."/>
        </authorList>
    </citation>
    <scope>NUCLEOTIDE SEQUENCE [LARGE SCALE GENOMIC DNA]</scope>
    <source>
        <strain evidence="1 2">Ou3-Ou53</strain>
    </source>
</reference>
<organism evidence="1 2">
    <name type="scientific">Nosema granulosis</name>
    <dbReference type="NCBI Taxonomy" id="83296"/>
    <lineage>
        <taxon>Eukaryota</taxon>
        <taxon>Fungi</taxon>
        <taxon>Fungi incertae sedis</taxon>
        <taxon>Microsporidia</taxon>
        <taxon>Nosematidae</taxon>
        <taxon>Nosema</taxon>
    </lineage>
</organism>
<dbReference type="AlphaFoldDB" id="A0A9P6H0Z4"/>
<name>A0A9P6H0Z4_9MICR</name>
<keyword evidence="2" id="KW-1185">Reference proteome</keyword>
<gene>
    <name evidence="1" type="ORF">NGRA_0414</name>
</gene>
<dbReference type="Proteomes" id="UP000740883">
    <property type="component" value="Unassembled WGS sequence"/>
</dbReference>
<comment type="caution">
    <text evidence="1">The sequence shown here is derived from an EMBL/GenBank/DDBJ whole genome shotgun (WGS) entry which is preliminary data.</text>
</comment>
<proteinExistence type="predicted"/>
<evidence type="ECO:0000313" key="2">
    <source>
        <dbReference type="Proteomes" id="UP000740883"/>
    </source>
</evidence>
<accession>A0A9P6H0Z4</accession>
<dbReference type="EMBL" id="SBJO01000014">
    <property type="protein sequence ID" value="KAF9764627.1"/>
    <property type="molecule type" value="Genomic_DNA"/>
</dbReference>
<dbReference type="OrthoDB" id="2191432at2759"/>
<evidence type="ECO:0000313" key="1">
    <source>
        <dbReference type="EMBL" id="KAF9764627.1"/>
    </source>
</evidence>